<evidence type="ECO:0000256" key="2">
    <source>
        <dbReference type="ARBA" id="ARBA00007613"/>
    </source>
</evidence>
<dbReference type="AlphaFoldDB" id="A0A5C7B9P0"/>
<dbReference type="GO" id="GO:0009279">
    <property type="term" value="C:cell outer membrane"/>
    <property type="evidence" value="ECO:0007669"/>
    <property type="project" value="UniProtKB-SubCell"/>
</dbReference>
<dbReference type="InterPro" id="IPR003423">
    <property type="entry name" value="OMP_efflux"/>
</dbReference>
<keyword evidence="7" id="KW-0998">Cell outer membrane</keyword>
<keyword evidence="4" id="KW-1134">Transmembrane beta strand</keyword>
<dbReference type="RefSeq" id="WP_147231521.1">
    <property type="nucleotide sequence ID" value="NZ_VOSB01000009.1"/>
</dbReference>
<dbReference type="STRING" id="1123037.GCA_000425305_01669"/>
<dbReference type="EMBL" id="VOSB01000009">
    <property type="protein sequence ID" value="TXE18121.1"/>
    <property type="molecule type" value="Genomic_DNA"/>
</dbReference>
<accession>A0A5C7B9P0</accession>
<keyword evidence="6" id="KW-0472">Membrane</keyword>
<evidence type="ECO:0000313" key="10">
    <source>
        <dbReference type="Proteomes" id="UP000321938"/>
    </source>
</evidence>
<dbReference type="GO" id="GO:1990281">
    <property type="term" value="C:efflux pump complex"/>
    <property type="evidence" value="ECO:0007669"/>
    <property type="project" value="TreeGrafter"/>
</dbReference>
<keyword evidence="8" id="KW-0732">Signal</keyword>
<evidence type="ECO:0000256" key="5">
    <source>
        <dbReference type="ARBA" id="ARBA00022692"/>
    </source>
</evidence>
<feature type="signal peptide" evidence="8">
    <location>
        <begin position="1"/>
        <end position="18"/>
    </location>
</feature>
<dbReference type="OrthoDB" id="367883at2"/>
<dbReference type="Gene3D" id="1.20.1600.10">
    <property type="entry name" value="Outer membrane efflux proteins (OEP)"/>
    <property type="match status" value="1"/>
</dbReference>
<comment type="similarity">
    <text evidence="2">Belongs to the outer membrane factor (OMF) (TC 1.B.17) family.</text>
</comment>
<evidence type="ECO:0000256" key="4">
    <source>
        <dbReference type="ARBA" id="ARBA00022452"/>
    </source>
</evidence>
<reference evidence="9 10" key="1">
    <citation type="submission" date="2019-08" db="EMBL/GenBank/DDBJ databases">
        <title>Genome of Psychroserpens burtonensis ACAM 167.</title>
        <authorList>
            <person name="Bowman J.P."/>
        </authorList>
    </citation>
    <scope>NUCLEOTIDE SEQUENCE [LARGE SCALE GENOMIC DNA]</scope>
    <source>
        <strain evidence="9 10">ACAM 167</strain>
    </source>
</reference>
<keyword evidence="10" id="KW-1185">Reference proteome</keyword>
<evidence type="ECO:0000256" key="3">
    <source>
        <dbReference type="ARBA" id="ARBA00022448"/>
    </source>
</evidence>
<evidence type="ECO:0000256" key="8">
    <source>
        <dbReference type="SAM" id="SignalP"/>
    </source>
</evidence>
<dbReference type="Pfam" id="PF02321">
    <property type="entry name" value="OEP"/>
    <property type="match status" value="2"/>
</dbReference>
<keyword evidence="3" id="KW-0813">Transport</keyword>
<comment type="caution">
    <text evidence="9">The sequence shown here is derived from an EMBL/GenBank/DDBJ whole genome shotgun (WGS) entry which is preliminary data.</text>
</comment>
<evidence type="ECO:0000313" key="9">
    <source>
        <dbReference type="EMBL" id="TXE18121.1"/>
    </source>
</evidence>
<dbReference type="InterPro" id="IPR051906">
    <property type="entry name" value="TolC-like"/>
</dbReference>
<gene>
    <name evidence="9" type="ORF">ES692_07715</name>
</gene>
<name>A0A5C7B9P0_9FLAO</name>
<evidence type="ECO:0000256" key="6">
    <source>
        <dbReference type="ARBA" id="ARBA00023136"/>
    </source>
</evidence>
<dbReference type="GO" id="GO:0015288">
    <property type="term" value="F:porin activity"/>
    <property type="evidence" value="ECO:0007669"/>
    <property type="project" value="TreeGrafter"/>
</dbReference>
<proteinExistence type="inferred from homology"/>
<dbReference type="PANTHER" id="PTHR30026:SF20">
    <property type="entry name" value="OUTER MEMBRANE PROTEIN TOLC"/>
    <property type="match status" value="1"/>
</dbReference>
<evidence type="ECO:0000256" key="7">
    <source>
        <dbReference type="ARBA" id="ARBA00023237"/>
    </source>
</evidence>
<evidence type="ECO:0000256" key="1">
    <source>
        <dbReference type="ARBA" id="ARBA00004442"/>
    </source>
</evidence>
<feature type="chain" id="PRO_5022781171" evidence="8">
    <location>
        <begin position="19"/>
        <end position="448"/>
    </location>
</feature>
<protein>
    <submittedName>
        <fullName evidence="9">TolC family protein</fullName>
    </submittedName>
</protein>
<dbReference type="Proteomes" id="UP000321938">
    <property type="component" value="Unassembled WGS sequence"/>
</dbReference>
<dbReference type="SUPFAM" id="SSF56954">
    <property type="entry name" value="Outer membrane efflux proteins (OEP)"/>
    <property type="match status" value="1"/>
</dbReference>
<dbReference type="GO" id="GO:0015562">
    <property type="term" value="F:efflux transmembrane transporter activity"/>
    <property type="evidence" value="ECO:0007669"/>
    <property type="project" value="InterPro"/>
</dbReference>
<keyword evidence="5" id="KW-0812">Transmembrane</keyword>
<dbReference type="PANTHER" id="PTHR30026">
    <property type="entry name" value="OUTER MEMBRANE PROTEIN TOLC"/>
    <property type="match status" value="1"/>
</dbReference>
<comment type="subcellular location">
    <subcellularLocation>
        <location evidence="1">Cell outer membrane</location>
    </subcellularLocation>
</comment>
<sequence length="448" mass="50129">MRQISLILLLLSFSFSFTQEQQTSSFSLQEAIDYALENNRQAQNATRDIEAAKQQKWETTASGLPQISAKVDYQNFLKQQVQVIPAEFFGGNPGDFAEVIFGTKQSVSAFATLNQKIFDGSYLVGLQSAKVFLEISKNAKTKTDLEVRKAVIDAYGNVLLAEESVIILERNIAVLEKNLYETTTIYENGLGEEESVEQLQITLSSVQSMLNNTSRLKTLAYQMLNITLGLDVYNPLLLTDTLETLAQNNMSLSLLDIEGNPQNNVDYQIAQNDTEAKGLMMKLEKSKALPTLEAFINGGYSAFSDQFTFTNSSQDWFGSSLIGINLNIPIFSSGMRSAATQRAKINFEKSKIDLIETEQRIKLQIASAKSNYQFAIEDYENKKENLALAERIENKNQTKFFEGIGSSFELRQAQTQLYTAQQELLQAMLDVVNSKAELETVLNTPIDK</sequence>
<organism evidence="9 10">
    <name type="scientific">Psychroserpens burtonensis</name>
    <dbReference type="NCBI Taxonomy" id="49278"/>
    <lineage>
        <taxon>Bacteria</taxon>
        <taxon>Pseudomonadati</taxon>
        <taxon>Bacteroidota</taxon>
        <taxon>Flavobacteriia</taxon>
        <taxon>Flavobacteriales</taxon>
        <taxon>Flavobacteriaceae</taxon>
        <taxon>Psychroserpens</taxon>
    </lineage>
</organism>